<dbReference type="EMBL" id="RQXS01000042">
    <property type="protein sequence ID" value="RZN57821.1"/>
    <property type="molecule type" value="Genomic_DNA"/>
</dbReference>
<dbReference type="PROSITE" id="PS50935">
    <property type="entry name" value="SSB"/>
    <property type="match status" value="1"/>
</dbReference>
<name>A0A0F5ES60_AVIPA</name>
<evidence type="ECO:0000256" key="4">
    <source>
        <dbReference type="HAMAP-Rule" id="MF_00720"/>
    </source>
</evidence>
<dbReference type="GO" id="GO:0006269">
    <property type="term" value="P:DNA replication, synthesis of primer"/>
    <property type="evidence" value="ECO:0007669"/>
    <property type="project" value="UniProtKB-KW"/>
</dbReference>
<keyword evidence="3 4" id="KW-0238">DNA-binding</keyword>
<gene>
    <name evidence="4 5" type="primary">priB</name>
    <name evidence="5" type="ORF">EIG79_08540</name>
    <name evidence="7" type="ORF">NCTC10926_01695</name>
    <name evidence="6" type="ORF">NCTC11296_00314</name>
</gene>
<dbReference type="NCBIfam" id="TIGR04418">
    <property type="entry name" value="PriB_gamma"/>
    <property type="match status" value="1"/>
</dbReference>
<dbReference type="Proteomes" id="UP000254465">
    <property type="component" value="Unassembled WGS sequence"/>
</dbReference>
<dbReference type="CDD" id="cd04496">
    <property type="entry name" value="SSB_OBF"/>
    <property type="match status" value="1"/>
</dbReference>
<comment type="similarity">
    <text evidence="4">Belongs to the PriB family.</text>
</comment>
<dbReference type="PIRSF" id="PIRSF003135">
    <property type="entry name" value="Primosomal_n"/>
    <property type="match status" value="1"/>
</dbReference>
<evidence type="ECO:0000313" key="6">
    <source>
        <dbReference type="EMBL" id="STO70419.1"/>
    </source>
</evidence>
<dbReference type="RefSeq" id="WP_017806383.1">
    <property type="nucleotide sequence ID" value="NZ_CP034110.1"/>
</dbReference>
<proteinExistence type="inferred from homology"/>
<dbReference type="KEGG" id="apag:EIA51_04140"/>
<evidence type="ECO:0000313" key="8">
    <source>
        <dbReference type="Proteomes" id="UP000254465"/>
    </source>
</evidence>
<dbReference type="SUPFAM" id="SSF50249">
    <property type="entry name" value="Nucleic acid-binding proteins"/>
    <property type="match status" value="1"/>
</dbReference>
<dbReference type="Gene3D" id="2.40.50.140">
    <property type="entry name" value="Nucleic acid-binding proteins"/>
    <property type="match status" value="1"/>
</dbReference>
<organism evidence="5 10">
    <name type="scientific">Avibacterium paragallinarum</name>
    <name type="common">Haemophilus gallinarum</name>
    <dbReference type="NCBI Taxonomy" id="728"/>
    <lineage>
        <taxon>Bacteria</taxon>
        <taxon>Pseudomonadati</taxon>
        <taxon>Pseudomonadota</taxon>
        <taxon>Gammaproteobacteria</taxon>
        <taxon>Pasteurellales</taxon>
        <taxon>Pasteurellaceae</taxon>
        <taxon>Avibacterium</taxon>
    </lineage>
</organism>
<comment type="function">
    <text evidence="4">Involved in the restart of stalled replication forks, which reloads the replicative helicase on sites other than the origin of replication; the PriA-PriB pathway is the major replication restart pathway. During primosome assembly it facilitates complex formation between PriA and DnaT on DNA; stabilizes PriA on DNA. Stimulates the DNA unwinding activity of PriA helicase.</text>
</comment>
<keyword evidence="1 4" id="KW-0639">Primosome</keyword>
<evidence type="ECO:0000256" key="3">
    <source>
        <dbReference type="ARBA" id="ARBA00023125"/>
    </source>
</evidence>
<evidence type="ECO:0000313" key="7">
    <source>
        <dbReference type="EMBL" id="SUU98273.1"/>
    </source>
</evidence>
<dbReference type="OrthoDB" id="9180733at2"/>
<sequence length="108" mass="12036">MLKSNSKVDNRFSLIGRVTDFPKRSKSPNGIEHCRFYLEHRSEQQEAGLPRQAWCKIAVQVSGNQLIAKTQSITVGSNLLIAGFITSHKSANGLSQLVLHAEQIEFID</sequence>
<evidence type="ECO:0000313" key="5">
    <source>
        <dbReference type="EMBL" id="RZN57821.1"/>
    </source>
</evidence>
<dbReference type="GeneID" id="66255611"/>
<dbReference type="EMBL" id="UFSW01000001">
    <property type="protein sequence ID" value="SUU98273.1"/>
    <property type="molecule type" value="Genomic_DNA"/>
</dbReference>
<evidence type="ECO:0000313" key="9">
    <source>
        <dbReference type="Proteomes" id="UP000254620"/>
    </source>
</evidence>
<dbReference type="Proteomes" id="UP000294229">
    <property type="component" value="Unassembled WGS sequence"/>
</dbReference>
<dbReference type="HAMAP" id="MF_00720">
    <property type="entry name" value="PriB"/>
    <property type="match status" value="1"/>
</dbReference>
<dbReference type="GO" id="GO:0003697">
    <property type="term" value="F:single-stranded DNA binding"/>
    <property type="evidence" value="ECO:0007669"/>
    <property type="project" value="UniProtKB-UniRule"/>
</dbReference>
<accession>A0A0F5ES60</accession>
<dbReference type="eggNOG" id="COG2965">
    <property type="taxonomic scope" value="Bacteria"/>
</dbReference>
<dbReference type="InterPro" id="IPR012340">
    <property type="entry name" value="NA-bd_OB-fold"/>
</dbReference>
<comment type="subunit">
    <text evidence="4">Homodimer. Interacts with PriA and DnaT. Component of the replication restart primosome. Primosome assembly occurs via a 'hand-off' mechanism. PriA binds to replication forks, subsequently PriB then DnaT bind; DnaT then displaces ssDNA to generate the helicase loading substrate.</text>
</comment>
<dbReference type="GO" id="GO:1990077">
    <property type="term" value="C:primosome complex"/>
    <property type="evidence" value="ECO:0007669"/>
    <property type="project" value="UniProtKB-UniRule"/>
</dbReference>
<evidence type="ECO:0000313" key="10">
    <source>
        <dbReference type="Proteomes" id="UP000294229"/>
    </source>
</evidence>
<dbReference type="Proteomes" id="UP000254620">
    <property type="component" value="Unassembled WGS sequence"/>
</dbReference>
<dbReference type="EMBL" id="UGHK01000001">
    <property type="protein sequence ID" value="STO70419.1"/>
    <property type="molecule type" value="Genomic_DNA"/>
</dbReference>
<dbReference type="InterPro" id="IPR000424">
    <property type="entry name" value="Primosome_PriB/ssb"/>
</dbReference>
<dbReference type="STRING" id="728.VY92_05525"/>
<reference evidence="5 10" key="2">
    <citation type="submission" date="2018-11" db="EMBL/GenBank/DDBJ databases">
        <title>Sequencing Av. paragallinarum serogroups.</title>
        <authorList>
            <person name="Hellmuth J.E."/>
            <person name="Boucher C.E."/>
            <person name="Cason E.D."/>
        </authorList>
    </citation>
    <scope>NUCLEOTIDE SEQUENCE [LARGE SCALE GENOMIC DNA]</scope>
    <source>
        <strain evidence="5 10">SA-3</strain>
    </source>
</reference>
<dbReference type="AlphaFoldDB" id="A0A0F5ES60"/>
<keyword evidence="2 4" id="KW-0235">DNA replication</keyword>
<evidence type="ECO:0000256" key="2">
    <source>
        <dbReference type="ARBA" id="ARBA00022705"/>
    </source>
</evidence>
<dbReference type="Pfam" id="PF22657">
    <property type="entry name" value="SSB_1"/>
    <property type="match status" value="1"/>
</dbReference>
<dbReference type="InterPro" id="IPR023646">
    <property type="entry name" value="Prisomal_replication_PriB"/>
</dbReference>
<reference evidence="8 9" key="1">
    <citation type="submission" date="2018-06" db="EMBL/GenBank/DDBJ databases">
        <authorList>
            <consortium name="Pathogen Informatics"/>
            <person name="Doyle S."/>
        </authorList>
    </citation>
    <scope>NUCLEOTIDE SEQUENCE [LARGE SCALE GENOMIC DNA]</scope>
    <source>
        <strain evidence="7 9">NCTC10926</strain>
        <strain evidence="6 8">NCTC11296</strain>
    </source>
</reference>
<evidence type="ECO:0000256" key="1">
    <source>
        <dbReference type="ARBA" id="ARBA00022515"/>
    </source>
</evidence>
<protein>
    <recommendedName>
        <fullName evidence="4">Replication restart protein PriB</fullName>
    </recommendedName>
</protein>